<evidence type="ECO:0000313" key="3">
    <source>
        <dbReference type="Proteomes" id="UP000217528"/>
    </source>
</evidence>
<sequence>MKIDELIKPCPKCGSKDKTQHRDLDKQFLAYAQNGELKCSNCGYIFITRDEAIDKRRAEAAKLDEEKTE</sequence>
<proteinExistence type="predicted"/>
<dbReference type="OrthoDB" id="84364at2157"/>
<evidence type="ECO:0000313" key="4">
    <source>
        <dbReference type="Proteomes" id="UP000246004"/>
    </source>
</evidence>
<evidence type="ECO:0000313" key="1">
    <source>
        <dbReference type="EMBL" id="PAV07071.1"/>
    </source>
</evidence>
<organism evidence="1 3">
    <name type="scientific">Methanosphaera cuniculi</name>
    <dbReference type="NCBI Taxonomy" id="1077256"/>
    <lineage>
        <taxon>Archaea</taxon>
        <taxon>Methanobacteriati</taxon>
        <taxon>Methanobacteriota</taxon>
        <taxon>Methanomada group</taxon>
        <taxon>Methanobacteria</taxon>
        <taxon>Methanobacteriales</taxon>
        <taxon>Methanobacteriaceae</taxon>
        <taxon>Methanosphaera</taxon>
    </lineage>
</organism>
<name>A0A2A2HC36_9EURY</name>
<dbReference type="AlphaFoldDB" id="A0A2A2HC36"/>
<dbReference type="Proteomes" id="UP000217528">
    <property type="component" value="Unassembled WGS sequence"/>
</dbReference>
<dbReference type="NCBIfam" id="TIGR04165">
    <property type="entry name" value="methano_modCys"/>
    <property type="match status" value="1"/>
</dbReference>
<reference evidence="2 4" key="1">
    <citation type="submission" date="2016-04" db="EMBL/GenBank/DDBJ databases">
        <title>Genome sequence of Methanosphaera cuniculi DSM 4103.</title>
        <authorList>
            <person name="Poehlein A."/>
            <person name="Seedorf H."/>
            <person name="Daniel R."/>
        </authorList>
    </citation>
    <scope>NUCLEOTIDE SEQUENCE [LARGE SCALE GENOMIC DNA]</scope>
    <source>
        <strain evidence="2 4">DSM 4103</strain>
    </source>
</reference>
<dbReference type="EMBL" id="LWMS01000047">
    <property type="protein sequence ID" value="PWL07585.1"/>
    <property type="molecule type" value="Genomic_DNA"/>
</dbReference>
<dbReference type="EMBL" id="LMVN01000023">
    <property type="protein sequence ID" value="PAV07071.1"/>
    <property type="molecule type" value="Genomic_DNA"/>
</dbReference>
<keyword evidence="3" id="KW-1185">Reference proteome</keyword>
<comment type="caution">
    <text evidence="1">The sequence shown here is derived from an EMBL/GenBank/DDBJ whole genome shotgun (WGS) entry which is preliminary data.</text>
</comment>
<dbReference type="InterPro" id="IPR026493">
    <property type="entry name" value="Cys-rich_pep"/>
</dbReference>
<dbReference type="RefSeq" id="WP_095608994.1">
    <property type="nucleotide sequence ID" value="NZ_CAUHCB010000007.1"/>
</dbReference>
<accession>A0A2A2HC36</accession>
<reference evidence="1 3" key="2">
    <citation type="journal article" date="2017" name="BMC Genomics">
        <title>Genomic analysis of methanogenic archaea reveals a shift towards energy conservation.</title>
        <authorList>
            <person name="Gilmore S.P."/>
            <person name="Henske J.K."/>
            <person name="Sexton J.A."/>
            <person name="Solomon K.V."/>
            <person name="Seppala S."/>
            <person name="Yoo J.I."/>
            <person name="Huyett L.M."/>
            <person name="Pressman A."/>
            <person name="Cogan J.Z."/>
            <person name="Kivenson V."/>
            <person name="Peng X."/>
            <person name="Tan Y."/>
            <person name="Valentine D.L."/>
            <person name="O'Malley M.A."/>
        </authorList>
    </citation>
    <scope>NUCLEOTIDE SEQUENCE [LARGE SCALE GENOMIC DNA]</scope>
    <source>
        <strain evidence="1 3">1R-7</strain>
    </source>
</reference>
<gene>
    <name evidence="1" type="ORF">ASJ82_02245</name>
    <name evidence="2" type="ORF">MSCUN_15620</name>
</gene>
<protein>
    <submittedName>
        <fullName evidence="1">Uncharacterized protein</fullName>
    </submittedName>
</protein>
<dbReference type="Proteomes" id="UP000246004">
    <property type="component" value="Unassembled WGS sequence"/>
</dbReference>
<evidence type="ECO:0000313" key="2">
    <source>
        <dbReference type="EMBL" id="PWL07585.1"/>
    </source>
</evidence>